<gene>
    <name evidence="10" type="ORF">N0V87_001765</name>
</gene>
<feature type="transmembrane region" description="Helical" evidence="8">
    <location>
        <begin position="109"/>
        <end position="126"/>
    </location>
</feature>
<feature type="transmembrane region" description="Helical" evidence="8">
    <location>
        <begin position="167"/>
        <end position="184"/>
    </location>
</feature>
<feature type="transmembrane region" description="Helical" evidence="8">
    <location>
        <begin position="314"/>
        <end position="332"/>
    </location>
</feature>
<keyword evidence="11" id="KW-1185">Reference proteome</keyword>
<comment type="caution">
    <text evidence="10">The sequence shown here is derived from an EMBL/GenBank/DDBJ whole genome shotgun (WGS) entry which is preliminary data.</text>
</comment>
<evidence type="ECO:0000256" key="5">
    <source>
        <dbReference type="ARBA" id="ARBA00022692"/>
    </source>
</evidence>
<evidence type="ECO:0000259" key="9">
    <source>
        <dbReference type="Pfam" id="PF03151"/>
    </source>
</evidence>
<comment type="subunit">
    <text evidence="4">Homooligomer.</text>
</comment>
<feature type="transmembrane region" description="Helical" evidence="8">
    <location>
        <begin position="132"/>
        <end position="155"/>
    </location>
</feature>
<feature type="transmembrane region" description="Helical" evidence="8">
    <location>
        <begin position="190"/>
        <end position="208"/>
    </location>
</feature>
<feature type="transmembrane region" description="Helical" evidence="8">
    <location>
        <begin position="43"/>
        <end position="63"/>
    </location>
</feature>
<sequence>MSQDEKARSSVDAARDTALPVLPTVNPDAPTPKPNAPASFHPAVYVATWITLSSSTIVFNKYILDTAKFHFPIFLTTWHLVFATVMTQILARFTTILDSRKKVPMTGKVYLRAIVPIGLFFSLSLICGNQAYLYLSVAFIQMLKATTPVAVLLATWGMGIAPVNLKVLGNVSFIVLGVVVASFGELQFVMVGFLFQVAGIVFEATRLVMVERILSSKEFKMDPLVSLYYYAPACAVMNTMVLIFTELPQLTMNDINRVGGLTLFANASVAFLLNVSVVFLIGKTSSLVLTLSGVLKDILLVLASMFLFRDPVTLLQAFGYSIALGGLIYYKLGGEKLKEAISAGGMKWAEFGQNRPATRKLIVFAGVIASMFMILSSLGPRYAPEQTGKLYNGVQSGIGHVLGEKGA</sequence>
<feature type="transmembrane region" description="Helical" evidence="8">
    <location>
        <begin position="228"/>
        <end position="247"/>
    </location>
</feature>
<comment type="function">
    <text evidence="1">Involved in the import of GDP-mannose from the cytoplasm into the Golgi lumen.</text>
</comment>
<feature type="domain" description="Sugar phosphate transporter" evidence="9">
    <location>
        <begin position="43"/>
        <end position="330"/>
    </location>
</feature>
<evidence type="ECO:0000256" key="3">
    <source>
        <dbReference type="ARBA" id="ARBA00010425"/>
    </source>
</evidence>
<proteinExistence type="inferred from homology"/>
<comment type="similarity">
    <text evidence="3">Belongs to the TPT transporter family. SLC35D subfamily.</text>
</comment>
<evidence type="ECO:0000256" key="1">
    <source>
        <dbReference type="ARBA" id="ARBA00003420"/>
    </source>
</evidence>
<keyword evidence="5 8" id="KW-0812">Transmembrane</keyword>
<dbReference type="Proteomes" id="UP001140562">
    <property type="component" value="Unassembled WGS sequence"/>
</dbReference>
<evidence type="ECO:0000313" key="11">
    <source>
        <dbReference type="Proteomes" id="UP001140562"/>
    </source>
</evidence>
<feature type="transmembrane region" description="Helical" evidence="8">
    <location>
        <begin position="69"/>
        <end position="89"/>
    </location>
</feature>
<accession>A0A9W8X5F5</accession>
<dbReference type="Pfam" id="PF03151">
    <property type="entry name" value="TPT"/>
    <property type="match status" value="1"/>
</dbReference>
<dbReference type="GO" id="GO:0005789">
    <property type="term" value="C:endoplasmic reticulum membrane"/>
    <property type="evidence" value="ECO:0007669"/>
    <property type="project" value="UniProtKB-SubCell"/>
</dbReference>
<name>A0A9W8X5F5_9PLEO</name>
<reference evidence="10" key="1">
    <citation type="submission" date="2022-10" db="EMBL/GenBank/DDBJ databases">
        <title>Tapping the CABI collections for fungal endophytes: first genome assemblies for Collariella, Neodidymelliopsis, Ascochyta clinopodiicola, Didymella pomorum, Didymosphaeria variabile, Neocosmospora piperis and Neocucurbitaria cava.</title>
        <authorList>
            <person name="Hill R."/>
        </authorList>
    </citation>
    <scope>NUCLEOTIDE SEQUENCE</scope>
    <source>
        <strain evidence="10">IMI 360193</strain>
    </source>
</reference>
<comment type="subcellular location">
    <subcellularLocation>
        <location evidence="2">Endoplasmic reticulum membrane</location>
        <topology evidence="2">Multi-pass membrane protein</topology>
    </subcellularLocation>
</comment>
<evidence type="ECO:0000256" key="4">
    <source>
        <dbReference type="ARBA" id="ARBA00011182"/>
    </source>
</evidence>
<keyword evidence="7 8" id="KW-0472">Membrane</keyword>
<dbReference type="EMBL" id="JAPEUV010000011">
    <property type="protein sequence ID" value="KAJ4341376.1"/>
    <property type="molecule type" value="Genomic_DNA"/>
</dbReference>
<dbReference type="OrthoDB" id="6418713at2759"/>
<protein>
    <recommendedName>
        <fullName evidence="9">Sugar phosphate transporter domain-containing protein</fullName>
    </recommendedName>
</protein>
<evidence type="ECO:0000256" key="8">
    <source>
        <dbReference type="SAM" id="Phobius"/>
    </source>
</evidence>
<dbReference type="AlphaFoldDB" id="A0A9W8X5F5"/>
<evidence type="ECO:0000256" key="2">
    <source>
        <dbReference type="ARBA" id="ARBA00004477"/>
    </source>
</evidence>
<feature type="transmembrane region" description="Helical" evidence="8">
    <location>
        <begin position="259"/>
        <end position="281"/>
    </location>
</feature>
<organism evidence="10 11">
    <name type="scientific">Didymella glomerata</name>
    <dbReference type="NCBI Taxonomy" id="749621"/>
    <lineage>
        <taxon>Eukaryota</taxon>
        <taxon>Fungi</taxon>
        <taxon>Dikarya</taxon>
        <taxon>Ascomycota</taxon>
        <taxon>Pezizomycotina</taxon>
        <taxon>Dothideomycetes</taxon>
        <taxon>Pleosporomycetidae</taxon>
        <taxon>Pleosporales</taxon>
        <taxon>Pleosporineae</taxon>
        <taxon>Didymellaceae</taxon>
        <taxon>Didymella</taxon>
    </lineage>
</organism>
<dbReference type="InterPro" id="IPR050186">
    <property type="entry name" value="TPT_transporter"/>
</dbReference>
<evidence type="ECO:0000256" key="7">
    <source>
        <dbReference type="ARBA" id="ARBA00023136"/>
    </source>
</evidence>
<feature type="transmembrane region" description="Helical" evidence="8">
    <location>
        <begin position="288"/>
        <end position="308"/>
    </location>
</feature>
<dbReference type="InterPro" id="IPR004853">
    <property type="entry name" value="Sugar_P_trans_dom"/>
</dbReference>
<feature type="transmembrane region" description="Helical" evidence="8">
    <location>
        <begin position="361"/>
        <end position="379"/>
    </location>
</feature>
<evidence type="ECO:0000256" key="6">
    <source>
        <dbReference type="ARBA" id="ARBA00022989"/>
    </source>
</evidence>
<keyword evidence="6 8" id="KW-1133">Transmembrane helix</keyword>
<dbReference type="PANTHER" id="PTHR11132">
    <property type="entry name" value="SOLUTE CARRIER FAMILY 35"/>
    <property type="match status" value="1"/>
</dbReference>
<evidence type="ECO:0000313" key="10">
    <source>
        <dbReference type="EMBL" id="KAJ4341376.1"/>
    </source>
</evidence>